<gene>
    <name evidence="5" type="ORF">EZV62_009816</name>
</gene>
<sequence>MTTQPAEGERFDWNELATQNYEMAEECLKINYYGAKRMIEAHISLLQLSDSARIVNVSSSAGLLQNVENEYAKAVLNDVENLTEEKIDELLNKFMKDFKEGSLEKQGWRTYLSAYTVSKATLNAYTRLLANKYPDFLVNSVCPGHVKTDIICNTGLFTSPEGAQPVVRLALLPQNGPSAVEKLRESGLSDYVIFHQLDVTDPASIASLADFIKTQFGKLDILVNNAASWGQHFNWNELATQTFEVVEECLKINYYGAKRMVEALISFLQLSDSARIVNVSSVGGLLKDFKEGSLEKQGWQPFLSTYTVSKAALNAYTRMLSNKYPNILINCVIVSALVLSKLT</sequence>
<dbReference type="AlphaFoldDB" id="A0A5C7I306"/>
<dbReference type="GO" id="GO:0016020">
    <property type="term" value="C:membrane"/>
    <property type="evidence" value="ECO:0007669"/>
    <property type="project" value="TreeGrafter"/>
</dbReference>
<keyword evidence="3" id="KW-0560">Oxidoreductase</keyword>
<dbReference type="Proteomes" id="UP000323000">
    <property type="component" value="Chromosome 4"/>
</dbReference>
<dbReference type="SUPFAM" id="SSF51735">
    <property type="entry name" value="NAD(P)-binding Rossmann-fold domains"/>
    <property type="match status" value="2"/>
</dbReference>
<evidence type="ECO:0000256" key="4">
    <source>
        <dbReference type="RuleBase" id="RU000363"/>
    </source>
</evidence>
<dbReference type="PANTHER" id="PTHR43490:SF98">
    <property type="entry name" value="OS02G0640600 PROTEIN"/>
    <property type="match status" value="1"/>
</dbReference>
<dbReference type="Pfam" id="PF00106">
    <property type="entry name" value="adh_short"/>
    <property type="match status" value="1"/>
</dbReference>
<dbReference type="GO" id="GO:0016491">
    <property type="term" value="F:oxidoreductase activity"/>
    <property type="evidence" value="ECO:0007669"/>
    <property type="project" value="UniProtKB-KW"/>
</dbReference>
<organism evidence="5 6">
    <name type="scientific">Acer yangbiense</name>
    <dbReference type="NCBI Taxonomy" id="1000413"/>
    <lineage>
        <taxon>Eukaryota</taxon>
        <taxon>Viridiplantae</taxon>
        <taxon>Streptophyta</taxon>
        <taxon>Embryophyta</taxon>
        <taxon>Tracheophyta</taxon>
        <taxon>Spermatophyta</taxon>
        <taxon>Magnoliopsida</taxon>
        <taxon>eudicotyledons</taxon>
        <taxon>Gunneridae</taxon>
        <taxon>Pentapetalae</taxon>
        <taxon>rosids</taxon>
        <taxon>malvids</taxon>
        <taxon>Sapindales</taxon>
        <taxon>Sapindaceae</taxon>
        <taxon>Hippocastanoideae</taxon>
        <taxon>Acereae</taxon>
        <taxon>Acer</taxon>
    </lineage>
</organism>
<evidence type="ECO:0000256" key="3">
    <source>
        <dbReference type="ARBA" id="ARBA00023002"/>
    </source>
</evidence>
<dbReference type="InterPro" id="IPR002347">
    <property type="entry name" value="SDR_fam"/>
</dbReference>
<dbReference type="PANTHER" id="PTHR43490">
    <property type="entry name" value="(+)-NEOMENTHOL DEHYDROGENASE"/>
    <property type="match status" value="1"/>
</dbReference>
<protein>
    <submittedName>
        <fullName evidence="5">Uncharacterized protein</fullName>
    </submittedName>
</protein>
<keyword evidence="2" id="KW-0521">NADP</keyword>
<evidence type="ECO:0000313" key="5">
    <source>
        <dbReference type="EMBL" id="TXG62822.1"/>
    </source>
</evidence>
<dbReference type="InterPro" id="IPR036291">
    <property type="entry name" value="NAD(P)-bd_dom_sf"/>
</dbReference>
<dbReference type="Gene3D" id="3.40.50.720">
    <property type="entry name" value="NAD(P)-binding Rossmann-like Domain"/>
    <property type="match status" value="2"/>
</dbReference>
<reference evidence="6" key="1">
    <citation type="journal article" date="2019" name="Gigascience">
        <title>De novo genome assembly of the endangered Acer yangbiense, a plant species with extremely small populations endemic to Yunnan Province, China.</title>
        <authorList>
            <person name="Yang J."/>
            <person name="Wariss H.M."/>
            <person name="Tao L."/>
            <person name="Zhang R."/>
            <person name="Yun Q."/>
            <person name="Hollingsworth P."/>
            <person name="Dao Z."/>
            <person name="Luo G."/>
            <person name="Guo H."/>
            <person name="Ma Y."/>
            <person name="Sun W."/>
        </authorList>
    </citation>
    <scope>NUCLEOTIDE SEQUENCE [LARGE SCALE GENOMIC DNA]</scope>
    <source>
        <strain evidence="6">cv. Malutang</strain>
    </source>
</reference>
<dbReference type="InterPro" id="IPR020904">
    <property type="entry name" value="Sc_DH/Rdtase_CS"/>
</dbReference>
<evidence type="ECO:0000313" key="6">
    <source>
        <dbReference type="Proteomes" id="UP000323000"/>
    </source>
</evidence>
<dbReference type="EMBL" id="VAHF01000004">
    <property type="protein sequence ID" value="TXG62822.1"/>
    <property type="molecule type" value="Genomic_DNA"/>
</dbReference>
<keyword evidence="6" id="KW-1185">Reference proteome</keyword>
<comment type="similarity">
    <text evidence="1 4">Belongs to the short-chain dehydrogenases/reductases (SDR) family.</text>
</comment>
<accession>A0A5C7I306</accession>
<proteinExistence type="inferred from homology"/>
<dbReference type="OrthoDB" id="1933717at2759"/>
<evidence type="ECO:0000256" key="1">
    <source>
        <dbReference type="ARBA" id="ARBA00006484"/>
    </source>
</evidence>
<dbReference type="PRINTS" id="PR00081">
    <property type="entry name" value="GDHRDH"/>
</dbReference>
<dbReference type="PROSITE" id="PS00061">
    <property type="entry name" value="ADH_SHORT"/>
    <property type="match status" value="1"/>
</dbReference>
<name>A0A5C7I306_9ROSI</name>
<evidence type="ECO:0000256" key="2">
    <source>
        <dbReference type="ARBA" id="ARBA00022857"/>
    </source>
</evidence>
<comment type="caution">
    <text evidence="5">The sequence shown here is derived from an EMBL/GenBank/DDBJ whole genome shotgun (WGS) entry which is preliminary data.</text>
</comment>
<dbReference type="PRINTS" id="PR00080">
    <property type="entry name" value="SDRFAMILY"/>
</dbReference>